<accession>A0A9W6YLS9</accession>
<proteinExistence type="predicted"/>
<dbReference type="AlphaFoldDB" id="A0A9W6YLS9"/>
<evidence type="ECO:0000313" key="2">
    <source>
        <dbReference type="EMBL" id="GMF70652.1"/>
    </source>
</evidence>
<comment type="caution">
    <text evidence="2">The sequence shown here is derived from an EMBL/GenBank/DDBJ whole genome shotgun (WGS) entry which is preliminary data.</text>
</comment>
<feature type="region of interest" description="Disordered" evidence="1">
    <location>
        <begin position="22"/>
        <end position="134"/>
    </location>
</feature>
<feature type="compositionally biased region" description="Low complexity" evidence="1">
    <location>
        <begin position="22"/>
        <end position="39"/>
    </location>
</feature>
<sequence>MGRQGSAVCNRVTCVQRTVTTQSADAATARAGRGGSVRAPPTQSVATGSAHVEEGAGVVTRASKSGRARTPTTQGVVAGSARATEGAGAGVRATTGGRAGAPTSKAIRGDKVTNTPKAEASDRNADPAAEDRDPQVLDVFTGEPKVGEVLTPLPTVAELLELEEHPYVEFLDSLCSGLT</sequence>
<name>A0A9W6YLS9_9STRA</name>
<feature type="compositionally biased region" description="Basic and acidic residues" evidence="1">
    <location>
        <begin position="119"/>
        <end position="134"/>
    </location>
</feature>
<dbReference type="EMBL" id="BSXT01009204">
    <property type="protein sequence ID" value="GMF70652.1"/>
    <property type="molecule type" value="Genomic_DNA"/>
</dbReference>
<organism evidence="2 3">
    <name type="scientific">Phytophthora fragariaefolia</name>
    <dbReference type="NCBI Taxonomy" id="1490495"/>
    <lineage>
        <taxon>Eukaryota</taxon>
        <taxon>Sar</taxon>
        <taxon>Stramenopiles</taxon>
        <taxon>Oomycota</taxon>
        <taxon>Peronosporomycetes</taxon>
        <taxon>Peronosporales</taxon>
        <taxon>Peronosporaceae</taxon>
        <taxon>Phytophthora</taxon>
    </lineage>
</organism>
<evidence type="ECO:0000256" key="1">
    <source>
        <dbReference type="SAM" id="MobiDB-lite"/>
    </source>
</evidence>
<protein>
    <submittedName>
        <fullName evidence="2">Unnamed protein product</fullName>
    </submittedName>
</protein>
<keyword evidence="3" id="KW-1185">Reference proteome</keyword>
<reference evidence="2" key="1">
    <citation type="submission" date="2023-04" db="EMBL/GenBank/DDBJ databases">
        <title>Phytophthora fragariaefolia NBRC 109709.</title>
        <authorList>
            <person name="Ichikawa N."/>
            <person name="Sato H."/>
            <person name="Tonouchi N."/>
        </authorList>
    </citation>
    <scope>NUCLEOTIDE SEQUENCE</scope>
    <source>
        <strain evidence="2">NBRC 109709</strain>
    </source>
</reference>
<gene>
    <name evidence="2" type="ORF">Pfra01_002853900</name>
</gene>
<dbReference type="Proteomes" id="UP001165121">
    <property type="component" value="Unassembled WGS sequence"/>
</dbReference>
<evidence type="ECO:0000313" key="3">
    <source>
        <dbReference type="Proteomes" id="UP001165121"/>
    </source>
</evidence>
<feature type="compositionally biased region" description="Low complexity" evidence="1">
    <location>
        <begin position="81"/>
        <end position="96"/>
    </location>
</feature>